<evidence type="ECO:0000256" key="1">
    <source>
        <dbReference type="ARBA" id="ARBA00000073"/>
    </source>
</evidence>
<gene>
    <name evidence="5" type="ORF">DW016_13235</name>
</gene>
<dbReference type="GO" id="GO:0001522">
    <property type="term" value="P:pseudouridine synthesis"/>
    <property type="evidence" value="ECO:0007669"/>
    <property type="project" value="InterPro"/>
</dbReference>
<proteinExistence type="predicted"/>
<dbReference type="GO" id="GO:0003723">
    <property type="term" value="F:RNA binding"/>
    <property type="evidence" value="ECO:0007669"/>
    <property type="project" value="InterPro"/>
</dbReference>
<comment type="catalytic activity">
    <reaction evidence="1">
        <text>a uridine in RNA = a pseudouridine in RNA</text>
        <dbReference type="Rhea" id="RHEA:48348"/>
        <dbReference type="Rhea" id="RHEA-COMP:12068"/>
        <dbReference type="Rhea" id="RHEA-COMP:12069"/>
        <dbReference type="ChEBI" id="CHEBI:65314"/>
        <dbReference type="ChEBI" id="CHEBI:65315"/>
    </reaction>
</comment>
<protein>
    <recommendedName>
        <fullName evidence="2">RNA pseudouridylate synthase</fullName>
    </recommendedName>
    <alternativeName>
        <fullName evidence="3">RNA-uridine isomerase</fullName>
    </alternativeName>
</protein>
<reference evidence="5 6" key="1">
    <citation type="submission" date="2018-08" db="EMBL/GenBank/DDBJ databases">
        <title>A genome reference for cultivated species of the human gut microbiota.</title>
        <authorList>
            <person name="Zou Y."/>
            <person name="Xue W."/>
            <person name="Luo G."/>
        </authorList>
    </citation>
    <scope>NUCLEOTIDE SEQUENCE [LARGE SCALE GENOMIC DNA]</scope>
    <source>
        <strain evidence="5 6">AF37-2AT</strain>
    </source>
</reference>
<dbReference type="Gene3D" id="3.30.2350.10">
    <property type="entry name" value="Pseudouridine synthase"/>
    <property type="match status" value="1"/>
</dbReference>
<dbReference type="GO" id="GO:0009982">
    <property type="term" value="F:pseudouridine synthase activity"/>
    <property type="evidence" value="ECO:0007669"/>
    <property type="project" value="InterPro"/>
</dbReference>
<organism evidence="5 6">
    <name type="scientific">Sellimonas intestinalis</name>
    <dbReference type="NCBI Taxonomy" id="1653434"/>
    <lineage>
        <taxon>Bacteria</taxon>
        <taxon>Bacillati</taxon>
        <taxon>Bacillota</taxon>
        <taxon>Clostridia</taxon>
        <taxon>Lachnospirales</taxon>
        <taxon>Lachnospiraceae</taxon>
        <taxon>Sellimonas</taxon>
    </lineage>
</organism>
<name>A0A3E3JZK1_9FIRM</name>
<comment type="caution">
    <text evidence="5">The sequence shown here is derived from an EMBL/GenBank/DDBJ whole genome shotgun (WGS) entry which is preliminary data.</text>
</comment>
<accession>A0A3E3JZK1</accession>
<evidence type="ECO:0000256" key="3">
    <source>
        <dbReference type="ARBA" id="ARBA00033164"/>
    </source>
</evidence>
<sequence length="236" mass="26261">MKPQILFEDAEILVCHKPAGTAVQTASFSAQDMVSILKNHLALEMRKKETVKGPKTSAPYLAVIHRLDQPVEGILVFGKTKNAAASLTRQLTRNGFKKYYEAMAEGTPPAASGTLTDYLIRDGRTNCSTVCSPDTLGSKKAVLEYQVLAQYETNGKCLSHLRIQLQTGRHHQIRVQFSHAGCPLFGDRKYNPDGIPVSRLYLCACQLDFLHPSTGKLLHFEIQPFFYEEFDKSSPS</sequence>
<dbReference type="RefSeq" id="WP_024734055.1">
    <property type="nucleotide sequence ID" value="NZ_CALBAT010000024.1"/>
</dbReference>
<evidence type="ECO:0000259" key="4">
    <source>
        <dbReference type="Pfam" id="PF00849"/>
    </source>
</evidence>
<evidence type="ECO:0000256" key="2">
    <source>
        <dbReference type="ARBA" id="ARBA00031870"/>
    </source>
</evidence>
<dbReference type="InterPro" id="IPR020103">
    <property type="entry name" value="PsdUridine_synth_cat_dom_sf"/>
</dbReference>
<dbReference type="GO" id="GO:0140098">
    <property type="term" value="F:catalytic activity, acting on RNA"/>
    <property type="evidence" value="ECO:0007669"/>
    <property type="project" value="UniProtKB-ARBA"/>
</dbReference>
<dbReference type="InterPro" id="IPR006145">
    <property type="entry name" value="PsdUridine_synth_RsuA/RluA"/>
</dbReference>
<dbReference type="AlphaFoldDB" id="A0A3E3JZK1"/>
<dbReference type="CDD" id="cd02869">
    <property type="entry name" value="PseudoU_synth_RluA_like"/>
    <property type="match status" value="1"/>
</dbReference>
<dbReference type="EMBL" id="QVLX01000008">
    <property type="protein sequence ID" value="RGE85472.1"/>
    <property type="molecule type" value="Genomic_DNA"/>
</dbReference>
<feature type="domain" description="Pseudouridine synthase RsuA/RluA-like" evidence="4">
    <location>
        <begin position="12"/>
        <end position="179"/>
    </location>
</feature>
<dbReference type="GO" id="GO:0006396">
    <property type="term" value="P:RNA processing"/>
    <property type="evidence" value="ECO:0007669"/>
    <property type="project" value="UniProtKB-ARBA"/>
</dbReference>
<dbReference type="Proteomes" id="UP000261080">
    <property type="component" value="Unassembled WGS sequence"/>
</dbReference>
<dbReference type="Pfam" id="PF00849">
    <property type="entry name" value="PseudoU_synth_2"/>
    <property type="match status" value="1"/>
</dbReference>
<evidence type="ECO:0000313" key="5">
    <source>
        <dbReference type="EMBL" id="RGE85472.1"/>
    </source>
</evidence>
<dbReference type="PANTHER" id="PTHR21600">
    <property type="entry name" value="MITOCHONDRIAL RNA PSEUDOURIDINE SYNTHASE"/>
    <property type="match status" value="1"/>
</dbReference>
<dbReference type="SUPFAM" id="SSF55120">
    <property type="entry name" value="Pseudouridine synthase"/>
    <property type="match status" value="1"/>
</dbReference>
<keyword evidence="6" id="KW-1185">Reference proteome</keyword>
<dbReference type="OrthoDB" id="9773999at2"/>
<dbReference type="InterPro" id="IPR050188">
    <property type="entry name" value="RluA_PseudoU_synthase"/>
</dbReference>
<evidence type="ECO:0000313" key="6">
    <source>
        <dbReference type="Proteomes" id="UP000261080"/>
    </source>
</evidence>